<comment type="caution">
    <text evidence="1">The sequence shown here is derived from an EMBL/GenBank/DDBJ whole genome shotgun (WGS) entry which is preliminary data.</text>
</comment>
<dbReference type="OrthoDB" id="2286555at2759"/>
<proteinExistence type="predicted"/>
<evidence type="ECO:0000313" key="1">
    <source>
        <dbReference type="EMBL" id="RCH89921.1"/>
    </source>
</evidence>
<name>A0A367JJP2_RHIAZ</name>
<protein>
    <submittedName>
        <fullName evidence="1">Uncharacterized protein</fullName>
    </submittedName>
</protein>
<feature type="non-terminal residue" evidence="1">
    <location>
        <position position="1"/>
    </location>
</feature>
<dbReference type="Proteomes" id="UP000252139">
    <property type="component" value="Unassembled WGS sequence"/>
</dbReference>
<gene>
    <name evidence="1" type="ORF">CU097_011983</name>
</gene>
<reference evidence="1 2" key="1">
    <citation type="journal article" date="2018" name="G3 (Bethesda)">
        <title>Phylogenetic and Phylogenomic Definition of Rhizopus Species.</title>
        <authorList>
            <person name="Gryganskyi A.P."/>
            <person name="Golan J."/>
            <person name="Dolatabadi S."/>
            <person name="Mondo S."/>
            <person name="Robb S."/>
            <person name="Idnurm A."/>
            <person name="Muszewska A."/>
            <person name="Steczkiewicz K."/>
            <person name="Masonjones S."/>
            <person name="Liao H.L."/>
            <person name="Gajdeczka M.T."/>
            <person name="Anike F."/>
            <person name="Vuek A."/>
            <person name="Anishchenko I.M."/>
            <person name="Voigt K."/>
            <person name="de Hoog G.S."/>
            <person name="Smith M.E."/>
            <person name="Heitman J."/>
            <person name="Vilgalys R."/>
            <person name="Stajich J.E."/>
        </authorList>
    </citation>
    <scope>NUCLEOTIDE SEQUENCE [LARGE SCALE GENOMIC DNA]</scope>
    <source>
        <strain evidence="1 2">CBS 357.93</strain>
    </source>
</reference>
<dbReference type="AlphaFoldDB" id="A0A367JJP2"/>
<evidence type="ECO:0000313" key="2">
    <source>
        <dbReference type="Proteomes" id="UP000252139"/>
    </source>
</evidence>
<keyword evidence="2" id="KW-1185">Reference proteome</keyword>
<accession>A0A367JJP2</accession>
<dbReference type="EMBL" id="PJQL01001205">
    <property type="protein sequence ID" value="RCH89921.1"/>
    <property type="molecule type" value="Genomic_DNA"/>
</dbReference>
<sequence>STKLYYNWTPSPIFFEVLSLDKAIFATPALSDDQRAKIIKRYPTMENVQYQHRDMIPDAAHPMKQQSKNLRTNLSILNQLNRRYSIKTKNVVAMDFIGSVGYMYSLEEKEGVYVANLIEELFLPRNKKEIKHVSKTINTLFKFKNRLEKLADEAAEGLK</sequence>
<organism evidence="1 2">
    <name type="scientific">Rhizopus azygosporus</name>
    <name type="common">Rhizopus microsporus var. azygosporus</name>
    <dbReference type="NCBI Taxonomy" id="86630"/>
    <lineage>
        <taxon>Eukaryota</taxon>
        <taxon>Fungi</taxon>
        <taxon>Fungi incertae sedis</taxon>
        <taxon>Mucoromycota</taxon>
        <taxon>Mucoromycotina</taxon>
        <taxon>Mucoromycetes</taxon>
        <taxon>Mucorales</taxon>
        <taxon>Mucorineae</taxon>
        <taxon>Rhizopodaceae</taxon>
        <taxon>Rhizopus</taxon>
    </lineage>
</organism>